<dbReference type="AlphaFoldDB" id="A0AAV9RAA9"/>
<proteinExistence type="predicted"/>
<keyword evidence="2" id="KW-1185">Reference proteome</keyword>
<reference evidence="1 2" key="1">
    <citation type="submission" date="2021-06" db="EMBL/GenBank/DDBJ databases">
        <authorList>
            <person name="Palmer J.M."/>
        </authorList>
    </citation>
    <scope>NUCLEOTIDE SEQUENCE [LARGE SCALE GENOMIC DNA]</scope>
    <source>
        <strain evidence="1 2">MEX-2019</strain>
        <tissue evidence="1">Muscle</tissue>
    </source>
</reference>
<dbReference type="CDD" id="cd14733">
    <property type="entry name" value="BACK"/>
    <property type="match status" value="1"/>
</dbReference>
<comment type="caution">
    <text evidence="1">The sequence shown here is derived from an EMBL/GenBank/DDBJ whole genome shotgun (WGS) entry which is preliminary data.</text>
</comment>
<gene>
    <name evidence="1" type="ORF">CRENBAI_016081</name>
</gene>
<name>A0AAV9RAA9_9TELE</name>
<dbReference type="Gene3D" id="3.30.710.10">
    <property type="entry name" value="Potassium Channel Kv1.1, Chain A"/>
    <property type="match status" value="1"/>
</dbReference>
<evidence type="ECO:0000313" key="1">
    <source>
        <dbReference type="EMBL" id="KAK5606736.1"/>
    </source>
</evidence>
<sequence length="143" mass="15419">MWELTNALQQFKLKGAIPLCTDFLQDRMDESTCLGILVLAKTYGLVQLGQAADEYVLAHFKHISAEESPGRGGVRAGISDSRASSPPHLVSFRLRTAANGETFDDESLDQKVTTIMGIVARAMPTEVAATGLSPTVWPAQLNS</sequence>
<dbReference type="InterPro" id="IPR011333">
    <property type="entry name" value="SKP1/BTB/POZ_sf"/>
</dbReference>
<evidence type="ECO:0000313" key="2">
    <source>
        <dbReference type="Proteomes" id="UP001311232"/>
    </source>
</evidence>
<organism evidence="1 2">
    <name type="scientific">Crenichthys baileyi</name>
    <name type="common">White River springfish</name>
    <dbReference type="NCBI Taxonomy" id="28760"/>
    <lineage>
        <taxon>Eukaryota</taxon>
        <taxon>Metazoa</taxon>
        <taxon>Chordata</taxon>
        <taxon>Craniata</taxon>
        <taxon>Vertebrata</taxon>
        <taxon>Euteleostomi</taxon>
        <taxon>Actinopterygii</taxon>
        <taxon>Neopterygii</taxon>
        <taxon>Teleostei</taxon>
        <taxon>Neoteleostei</taxon>
        <taxon>Acanthomorphata</taxon>
        <taxon>Ovalentaria</taxon>
        <taxon>Atherinomorphae</taxon>
        <taxon>Cyprinodontiformes</taxon>
        <taxon>Goodeidae</taxon>
        <taxon>Crenichthys</taxon>
    </lineage>
</organism>
<dbReference type="PANTHER" id="PTHR45632">
    <property type="entry name" value="LD33804P"/>
    <property type="match status" value="1"/>
</dbReference>
<accession>A0AAV9RAA9</accession>
<dbReference type="Proteomes" id="UP001311232">
    <property type="component" value="Unassembled WGS sequence"/>
</dbReference>
<dbReference type="PANTHER" id="PTHR45632:SF14">
    <property type="entry name" value="KELCH-LIKE PROTEIN 33"/>
    <property type="match status" value="1"/>
</dbReference>
<dbReference type="EMBL" id="JAHHUM010002052">
    <property type="protein sequence ID" value="KAK5606736.1"/>
    <property type="molecule type" value="Genomic_DNA"/>
</dbReference>
<protein>
    <submittedName>
        <fullName evidence="1">Uncharacterized protein</fullName>
    </submittedName>
</protein>